<dbReference type="OrthoDB" id="74360at2759"/>
<keyword evidence="8" id="KW-1185">Reference proteome</keyword>
<comment type="cofactor">
    <cofactor evidence="1">
        <name>FAD</name>
        <dbReference type="ChEBI" id="CHEBI:57692"/>
    </cofactor>
</comment>
<name>A8N866_COPC7</name>
<dbReference type="GO" id="GO:0004499">
    <property type="term" value="F:N,N-dimethylaniline monooxygenase activity"/>
    <property type="evidence" value="ECO:0007669"/>
    <property type="project" value="InterPro"/>
</dbReference>
<keyword evidence="4" id="KW-0274">FAD</keyword>
<evidence type="ECO:0008006" key="9">
    <source>
        <dbReference type="Google" id="ProtNLM"/>
    </source>
</evidence>
<evidence type="ECO:0000256" key="2">
    <source>
        <dbReference type="ARBA" id="ARBA00009183"/>
    </source>
</evidence>
<sequence length="636" mass="70211">MTFPPIPNNTLPALSLVKSTLPANLDPASVDAKAIAQGWLAAFRQVVSEQPSPDAVVSLFVPASSGAQVWWRDMLALTWDFRTFVGADAIRQFATDRLSGSAAQELNLHDIQLVETASDITLPPVYTPASPDLVWIQFFITFKTAVGHGSGIIRIVPVGVSDLPSFQDSKNWKAHIIYTNLEGLLDHPERIGALRDPRPNHGLWAGARQKEVECEGEKGKPTVLIVGGGQSGLEIAARLKVLGVKSLIIEQNERVGDNWRNRYDALCLHDPVWYDHMPYLPFPPNWPVYSPSVKLANWLEHYAEIMELNIWLSSTVQSVKQDPETGKWDFTILRKVKGPDGTVKEQVREFKAIHHLVMASGLGSGVPEIPSIPGQDKFRNNGGIILHSTEHKRAADHQGKKVVVVGACTSAHDICADYYHNGVDVTMFQRSSTYIMSVENGWKVMFEGVYDENSPPVDVADRLTASFPHWASIPLNQGKVKQVAALDKPILDALHKVGFRTNLGYQDSGFALLAWGRAGGYYLDTGASGLIAEGKIKLKNDSQIKEFTERGLRFEDGSELQADVVLFATGLGDPLKRVGRLLGEDLAKQCTGLWGFNQEGEILGAWRDMGIKRFWYMIEIKAQEEGLLGKRYSASA</sequence>
<dbReference type="GeneID" id="6007477"/>
<protein>
    <recommendedName>
        <fullName evidence="9">FAD/NAD(P)-binding domain-containing protein</fullName>
    </recommendedName>
</protein>
<evidence type="ECO:0000256" key="1">
    <source>
        <dbReference type="ARBA" id="ARBA00001974"/>
    </source>
</evidence>
<evidence type="ECO:0000256" key="6">
    <source>
        <dbReference type="ARBA" id="ARBA00023002"/>
    </source>
</evidence>
<dbReference type="InterPro" id="IPR050982">
    <property type="entry name" value="Auxin_biosynth/cation_transpt"/>
</dbReference>
<dbReference type="GO" id="GO:0050661">
    <property type="term" value="F:NADP binding"/>
    <property type="evidence" value="ECO:0007669"/>
    <property type="project" value="InterPro"/>
</dbReference>
<dbReference type="Pfam" id="PF00743">
    <property type="entry name" value="FMO-like"/>
    <property type="match status" value="1"/>
</dbReference>
<evidence type="ECO:0000256" key="5">
    <source>
        <dbReference type="ARBA" id="ARBA00022857"/>
    </source>
</evidence>
<organism evidence="7 8">
    <name type="scientific">Coprinopsis cinerea (strain Okayama-7 / 130 / ATCC MYA-4618 / FGSC 9003)</name>
    <name type="common">Inky cap fungus</name>
    <name type="synonym">Hormographiella aspergillata</name>
    <dbReference type="NCBI Taxonomy" id="240176"/>
    <lineage>
        <taxon>Eukaryota</taxon>
        <taxon>Fungi</taxon>
        <taxon>Dikarya</taxon>
        <taxon>Basidiomycota</taxon>
        <taxon>Agaricomycotina</taxon>
        <taxon>Agaricomycetes</taxon>
        <taxon>Agaricomycetidae</taxon>
        <taxon>Agaricales</taxon>
        <taxon>Agaricineae</taxon>
        <taxon>Psathyrellaceae</taxon>
        <taxon>Coprinopsis</taxon>
    </lineage>
</organism>
<dbReference type="SUPFAM" id="SSF51905">
    <property type="entry name" value="FAD/NAD(P)-binding domain"/>
    <property type="match status" value="1"/>
</dbReference>
<dbReference type="eggNOG" id="KOG1399">
    <property type="taxonomic scope" value="Eukaryota"/>
</dbReference>
<dbReference type="KEGG" id="cci:CC1G_09287"/>
<dbReference type="GO" id="GO:0050660">
    <property type="term" value="F:flavin adenine dinucleotide binding"/>
    <property type="evidence" value="ECO:0007669"/>
    <property type="project" value="InterPro"/>
</dbReference>
<gene>
    <name evidence="7" type="ORF">CC1G_09287</name>
</gene>
<evidence type="ECO:0000256" key="4">
    <source>
        <dbReference type="ARBA" id="ARBA00022827"/>
    </source>
</evidence>
<dbReference type="EMBL" id="AACS02000003">
    <property type="protein sequence ID" value="EAU90810.2"/>
    <property type="molecule type" value="Genomic_DNA"/>
</dbReference>
<proteinExistence type="inferred from homology"/>
<reference evidence="7 8" key="1">
    <citation type="journal article" date="2010" name="Proc. Natl. Acad. Sci. U.S.A.">
        <title>Insights into evolution of multicellular fungi from the assembled chromosomes of the mushroom Coprinopsis cinerea (Coprinus cinereus).</title>
        <authorList>
            <person name="Stajich J.E."/>
            <person name="Wilke S.K."/>
            <person name="Ahren D."/>
            <person name="Au C.H."/>
            <person name="Birren B.W."/>
            <person name="Borodovsky M."/>
            <person name="Burns C."/>
            <person name="Canback B."/>
            <person name="Casselton L.A."/>
            <person name="Cheng C.K."/>
            <person name="Deng J."/>
            <person name="Dietrich F.S."/>
            <person name="Fargo D.C."/>
            <person name="Farman M.L."/>
            <person name="Gathman A.C."/>
            <person name="Goldberg J."/>
            <person name="Guigo R."/>
            <person name="Hoegger P.J."/>
            <person name="Hooker J.B."/>
            <person name="Huggins A."/>
            <person name="James T.Y."/>
            <person name="Kamada T."/>
            <person name="Kilaru S."/>
            <person name="Kodira C."/>
            <person name="Kues U."/>
            <person name="Kupfer D."/>
            <person name="Kwan H.S."/>
            <person name="Lomsadze A."/>
            <person name="Li W."/>
            <person name="Lilly W.W."/>
            <person name="Ma L.J."/>
            <person name="Mackey A.J."/>
            <person name="Manning G."/>
            <person name="Martin F."/>
            <person name="Muraguchi H."/>
            <person name="Natvig D.O."/>
            <person name="Palmerini H."/>
            <person name="Ramesh M.A."/>
            <person name="Rehmeyer C.J."/>
            <person name="Roe B.A."/>
            <person name="Shenoy N."/>
            <person name="Stanke M."/>
            <person name="Ter-Hovhannisyan V."/>
            <person name="Tunlid A."/>
            <person name="Velagapudi R."/>
            <person name="Vision T.J."/>
            <person name="Zeng Q."/>
            <person name="Zolan M.E."/>
            <person name="Pukkila P.J."/>
        </authorList>
    </citation>
    <scope>NUCLEOTIDE SEQUENCE [LARGE SCALE GENOMIC DNA]</scope>
    <source>
        <strain evidence="8">Okayama-7 / 130 / ATCC MYA-4618 / FGSC 9003</strain>
    </source>
</reference>
<evidence type="ECO:0000313" key="8">
    <source>
        <dbReference type="Proteomes" id="UP000001861"/>
    </source>
</evidence>
<dbReference type="VEuPathDB" id="FungiDB:CC1G_09287"/>
<dbReference type="InParanoid" id="A8N866"/>
<accession>A8N866</accession>
<keyword evidence="3" id="KW-0285">Flavoprotein</keyword>
<evidence type="ECO:0000313" key="7">
    <source>
        <dbReference type="EMBL" id="EAU90810.2"/>
    </source>
</evidence>
<dbReference type="Gene3D" id="3.50.50.60">
    <property type="entry name" value="FAD/NAD(P)-binding domain"/>
    <property type="match status" value="1"/>
</dbReference>
<comment type="similarity">
    <text evidence="2">Belongs to the FMO family.</text>
</comment>
<comment type="caution">
    <text evidence="7">The sequence shown here is derived from an EMBL/GenBank/DDBJ whole genome shotgun (WGS) entry which is preliminary data.</text>
</comment>
<keyword evidence="5" id="KW-0521">NADP</keyword>
<dbReference type="HOGENOM" id="CLU_015676_1_0_1"/>
<dbReference type="AlphaFoldDB" id="A8N866"/>
<dbReference type="InterPro" id="IPR020946">
    <property type="entry name" value="Flavin_mOase-like"/>
</dbReference>
<keyword evidence="6" id="KW-0560">Oxidoreductase</keyword>
<dbReference type="FunFam" id="3.50.50.60:FF:000023">
    <property type="entry name" value="Dimethylaniline monooxygenase [N-oxide-forming]"/>
    <property type="match status" value="1"/>
</dbReference>
<dbReference type="RefSeq" id="XP_001831022.2">
    <property type="nucleotide sequence ID" value="XM_001830970.2"/>
</dbReference>
<dbReference type="Proteomes" id="UP000001861">
    <property type="component" value="Unassembled WGS sequence"/>
</dbReference>
<dbReference type="OMA" id="TITHCEW"/>
<dbReference type="PANTHER" id="PTHR43539">
    <property type="entry name" value="FLAVIN-BINDING MONOOXYGENASE-LIKE PROTEIN (AFU_ORTHOLOGUE AFUA_4G09220)"/>
    <property type="match status" value="1"/>
</dbReference>
<dbReference type="InterPro" id="IPR036188">
    <property type="entry name" value="FAD/NAD-bd_sf"/>
</dbReference>
<dbReference type="PANTHER" id="PTHR43539:SF68">
    <property type="entry name" value="FLAVIN-BINDING MONOOXYGENASE-LIKE PROTEIN (AFU_ORTHOLOGUE AFUA_4G09220)"/>
    <property type="match status" value="1"/>
</dbReference>
<evidence type="ECO:0000256" key="3">
    <source>
        <dbReference type="ARBA" id="ARBA00022630"/>
    </source>
</evidence>